<dbReference type="Gene3D" id="3.30.70.20">
    <property type="match status" value="3"/>
</dbReference>
<keyword evidence="5" id="KW-0004">4Fe-4S</keyword>
<evidence type="ECO:0000256" key="10">
    <source>
        <dbReference type="ARBA" id="ARBA00023014"/>
    </source>
</evidence>
<comment type="subcellular location">
    <subcellularLocation>
        <location evidence="3">Cell envelope</location>
    </subcellularLocation>
</comment>
<name>A0ABR5SGH9_9BACT</name>
<evidence type="ECO:0000313" key="14">
    <source>
        <dbReference type="Proteomes" id="UP000060487"/>
    </source>
</evidence>
<evidence type="ECO:0000256" key="2">
    <source>
        <dbReference type="ARBA" id="ARBA00001966"/>
    </source>
</evidence>
<evidence type="ECO:0000256" key="1">
    <source>
        <dbReference type="ARBA" id="ARBA00001927"/>
    </source>
</evidence>
<comment type="caution">
    <text evidence="13">The sequence shown here is derived from an EMBL/GenBank/DDBJ whole genome shotgun (WGS) entry which is preliminary data.</text>
</comment>
<dbReference type="GO" id="GO:0033797">
    <property type="term" value="F:selenate reductase activity"/>
    <property type="evidence" value="ECO:0007669"/>
    <property type="project" value="UniProtKB-EC"/>
</dbReference>
<keyword evidence="13" id="KW-0560">Oxidoreductase</keyword>
<keyword evidence="9" id="KW-0408">Iron</keyword>
<sequence length="379" mass="43345">MTDVFNWQIKRNMKYTFESPKPEKQFAAVFDINKCIGCQTCSITCKTTWTTGRGQEYMFWNNVESKPYGGYPLYWDFKLLEKLGGGKWNADVYDGKTIFEKAAEENQNVEGFLPELDDWAYPNMGEDEIYGGEVTRGMHINSLPHPIWFYYLPRMCNHCSHPACVANCPRHAVYKRPEDGIVLVDQSRCQGYRQCVAGCPYKKPMYNSTTFRSEKCVACYPKVEQGHQTQCMEHCIGKIRMQGWISPPDSPKADNPIDYLVHVKKLALPLYPQFGTQPNIYYIPPIHVPTPYLKQMFGPGVDHAIKVYREEVPKDPVLKGLLVLFGSAPEIITKFEVKNEVAMGYDAKGTLAAQTPIKEPEVIRASFDKARDVYRLDTP</sequence>
<feature type="domain" description="4Fe-4S ferredoxin-type" evidence="12">
    <location>
        <begin position="180"/>
        <end position="209"/>
    </location>
</feature>
<evidence type="ECO:0000256" key="8">
    <source>
        <dbReference type="ARBA" id="ARBA00022982"/>
    </source>
</evidence>
<keyword evidence="14" id="KW-1185">Reference proteome</keyword>
<evidence type="ECO:0000256" key="5">
    <source>
        <dbReference type="ARBA" id="ARBA00022485"/>
    </source>
</evidence>
<dbReference type="Proteomes" id="UP000060487">
    <property type="component" value="Unassembled WGS sequence"/>
</dbReference>
<dbReference type="EMBL" id="LNQR01000070">
    <property type="protein sequence ID" value="KWT84150.1"/>
    <property type="molecule type" value="Genomic_DNA"/>
</dbReference>
<protein>
    <submittedName>
        <fullName evidence="13">Selenate reductase</fullName>
        <ecNumber evidence="13">1.97.1.9</ecNumber>
    </submittedName>
</protein>
<evidence type="ECO:0000256" key="3">
    <source>
        <dbReference type="ARBA" id="ARBA00004196"/>
    </source>
</evidence>
<dbReference type="PROSITE" id="PS51379">
    <property type="entry name" value="4FE4S_FER_2"/>
    <property type="match status" value="2"/>
</dbReference>
<keyword evidence="11" id="KW-0003">3Fe-4S</keyword>
<organism evidence="13 14">
    <name type="scientific">Candidatus Magnetominusculus xianensis</name>
    <dbReference type="NCBI Taxonomy" id="1748249"/>
    <lineage>
        <taxon>Bacteria</taxon>
        <taxon>Pseudomonadati</taxon>
        <taxon>Nitrospirota</taxon>
        <taxon>Nitrospiria</taxon>
        <taxon>Nitrospirales</taxon>
        <taxon>Nitrospiraceae</taxon>
        <taxon>Candidatus Magnetominusculus</taxon>
    </lineage>
</organism>
<comment type="cofactor">
    <cofactor evidence="2">
        <name>[4Fe-4S] cluster</name>
        <dbReference type="ChEBI" id="CHEBI:49883"/>
    </cofactor>
</comment>
<reference evidence="13 14" key="1">
    <citation type="submission" date="2015-11" db="EMBL/GenBank/DDBJ databases">
        <authorList>
            <person name="Lin W."/>
        </authorList>
    </citation>
    <scope>NUCLEOTIDE SEQUENCE [LARGE SCALE GENOMIC DNA]</scope>
    <source>
        <strain evidence="13 14">HCH-1</strain>
    </source>
</reference>
<evidence type="ECO:0000256" key="11">
    <source>
        <dbReference type="ARBA" id="ARBA00023291"/>
    </source>
</evidence>
<evidence type="ECO:0000256" key="4">
    <source>
        <dbReference type="ARBA" id="ARBA00022448"/>
    </source>
</evidence>
<evidence type="ECO:0000259" key="12">
    <source>
        <dbReference type="PROSITE" id="PS51379"/>
    </source>
</evidence>
<evidence type="ECO:0000256" key="7">
    <source>
        <dbReference type="ARBA" id="ARBA00022737"/>
    </source>
</evidence>
<gene>
    <name evidence="13" type="ORF">ASN18_2078</name>
</gene>
<dbReference type="Pfam" id="PF13247">
    <property type="entry name" value="Fer4_11"/>
    <property type="match status" value="1"/>
</dbReference>
<evidence type="ECO:0000256" key="6">
    <source>
        <dbReference type="ARBA" id="ARBA00022723"/>
    </source>
</evidence>
<dbReference type="SUPFAM" id="SSF54862">
    <property type="entry name" value="4Fe-4S ferredoxins"/>
    <property type="match status" value="1"/>
</dbReference>
<evidence type="ECO:0000313" key="13">
    <source>
        <dbReference type="EMBL" id="KWT84150.1"/>
    </source>
</evidence>
<keyword evidence="6" id="KW-0479">Metal-binding</keyword>
<dbReference type="PANTHER" id="PTHR43518:SF1">
    <property type="entry name" value="RESPIRATORY NITRATE REDUCTASE 1 BETA CHAIN"/>
    <property type="match status" value="1"/>
</dbReference>
<dbReference type="RefSeq" id="WP_085052680.1">
    <property type="nucleotide sequence ID" value="NZ_LNQR01000070.1"/>
</dbReference>
<comment type="cofactor">
    <cofactor evidence="1">
        <name>[3Fe-4S] cluster</name>
        <dbReference type="ChEBI" id="CHEBI:21137"/>
    </cofactor>
</comment>
<keyword evidence="10" id="KW-0411">Iron-sulfur</keyword>
<keyword evidence="8" id="KW-0249">Electron transport</keyword>
<keyword evidence="4" id="KW-0813">Transport</keyword>
<dbReference type="InterPro" id="IPR017896">
    <property type="entry name" value="4Fe4S_Fe-S-bd"/>
</dbReference>
<evidence type="ECO:0000256" key="9">
    <source>
        <dbReference type="ARBA" id="ARBA00023004"/>
    </source>
</evidence>
<keyword evidence="7" id="KW-0677">Repeat</keyword>
<proteinExistence type="predicted"/>
<dbReference type="EC" id="1.97.1.9" evidence="13"/>
<accession>A0ABR5SGH9</accession>
<dbReference type="PANTHER" id="PTHR43518">
    <property type="entry name" value="NITRATE REDUCTASE BETA SUBUNIT"/>
    <property type="match status" value="1"/>
</dbReference>
<feature type="domain" description="4Fe-4S ferredoxin-type" evidence="12">
    <location>
        <begin position="26"/>
        <end position="55"/>
    </location>
</feature>